<keyword evidence="1" id="KW-0472">Membrane</keyword>
<keyword evidence="3" id="KW-0808">Transferase</keyword>
<dbReference type="EMBL" id="QENU01000005">
    <property type="protein sequence ID" value="PVX39668.1"/>
    <property type="molecule type" value="Genomic_DNA"/>
</dbReference>
<dbReference type="InterPro" id="IPR036873">
    <property type="entry name" value="Rhodanese-like_dom_sf"/>
</dbReference>
<evidence type="ECO:0000256" key="1">
    <source>
        <dbReference type="SAM" id="Phobius"/>
    </source>
</evidence>
<dbReference type="Pfam" id="PF00581">
    <property type="entry name" value="Rhodanese"/>
    <property type="match status" value="1"/>
</dbReference>
<comment type="caution">
    <text evidence="3">The sequence shown here is derived from an EMBL/GenBank/DDBJ whole genome shotgun (WGS) entry which is preliminary data.</text>
</comment>
<evidence type="ECO:0000313" key="3">
    <source>
        <dbReference type="EMBL" id="PVX39668.1"/>
    </source>
</evidence>
<dbReference type="InterPro" id="IPR050229">
    <property type="entry name" value="GlpE_sulfurtransferase"/>
</dbReference>
<organism evidence="3 4">
    <name type="scientific">Alitibacter langaaensis DSM 22999</name>
    <dbReference type="NCBI Taxonomy" id="1122935"/>
    <lineage>
        <taxon>Bacteria</taxon>
        <taxon>Pseudomonadati</taxon>
        <taxon>Pseudomonadota</taxon>
        <taxon>Gammaproteobacteria</taxon>
        <taxon>Pasteurellales</taxon>
        <taxon>Pasteurellaceae</taxon>
        <taxon>Alitibacter</taxon>
    </lineage>
</organism>
<dbReference type="PROSITE" id="PS50206">
    <property type="entry name" value="RHODANESE_3"/>
    <property type="match status" value="1"/>
</dbReference>
<feature type="domain" description="Rhodanese" evidence="2">
    <location>
        <begin position="54"/>
        <end position="145"/>
    </location>
</feature>
<dbReference type="PANTHER" id="PTHR43031:SF18">
    <property type="entry name" value="RHODANESE-RELATED SULFURTRANSFERASES"/>
    <property type="match status" value="1"/>
</dbReference>
<keyword evidence="1" id="KW-1133">Transmembrane helix</keyword>
<dbReference type="SUPFAM" id="SSF52821">
    <property type="entry name" value="Rhodanese/Cell cycle control phosphatase"/>
    <property type="match status" value="1"/>
</dbReference>
<gene>
    <name evidence="3" type="ORF">C8D76_1052</name>
</gene>
<keyword evidence="4" id="KW-1185">Reference proteome</keyword>
<dbReference type="CDD" id="cd00158">
    <property type="entry name" value="RHOD"/>
    <property type="match status" value="1"/>
</dbReference>
<name>A0A2U0T7X3_9PAST</name>
<dbReference type="GO" id="GO:0016740">
    <property type="term" value="F:transferase activity"/>
    <property type="evidence" value="ECO:0007669"/>
    <property type="project" value="UniProtKB-KW"/>
</dbReference>
<accession>A0A2U0T7X3</accession>
<dbReference type="PANTHER" id="PTHR43031">
    <property type="entry name" value="FAD-DEPENDENT OXIDOREDUCTASE"/>
    <property type="match status" value="1"/>
</dbReference>
<dbReference type="Proteomes" id="UP000245909">
    <property type="component" value="Unassembled WGS sequence"/>
</dbReference>
<dbReference type="SMART" id="SM00450">
    <property type="entry name" value="RHOD"/>
    <property type="match status" value="1"/>
</dbReference>
<proteinExistence type="predicted"/>
<evidence type="ECO:0000313" key="4">
    <source>
        <dbReference type="Proteomes" id="UP000245909"/>
    </source>
</evidence>
<dbReference type="RefSeq" id="WP_116631641.1">
    <property type="nucleotide sequence ID" value="NZ_QENU01000005.1"/>
</dbReference>
<evidence type="ECO:0000259" key="2">
    <source>
        <dbReference type="PROSITE" id="PS50206"/>
    </source>
</evidence>
<reference evidence="3 4" key="1">
    <citation type="submission" date="2018-05" db="EMBL/GenBank/DDBJ databases">
        <title>Genomic Encyclopedia of Type Strains, Phase IV (KMG-IV): sequencing the most valuable type-strain genomes for metagenomic binning, comparative biology and taxonomic classification.</title>
        <authorList>
            <person name="Goeker M."/>
        </authorList>
    </citation>
    <scope>NUCLEOTIDE SEQUENCE [LARGE SCALE GENOMIC DNA]</scope>
    <source>
        <strain evidence="3 4">DSM 22999</strain>
    </source>
</reference>
<dbReference type="Gene3D" id="3.40.250.10">
    <property type="entry name" value="Rhodanese-like domain"/>
    <property type="match status" value="1"/>
</dbReference>
<dbReference type="OrthoDB" id="9808735at2"/>
<dbReference type="InterPro" id="IPR001763">
    <property type="entry name" value="Rhodanese-like_dom"/>
</dbReference>
<keyword evidence="1" id="KW-0812">Transmembrane</keyword>
<dbReference type="AlphaFoldDB" id="A0A2U0T7X3"/>
<feature type="transmembrane region" description="Helical" evidence="1">
    <location>
        <begin position="15"/>
        <end position="33"/>
    </location>
</feature>
<protein>
    <submittedName>
        <fullName evidence="3">Rhodanese-related sulfurtransferase</fullName>
    </submittedName>
</protein>
<sequence length="145" mass="15873">MEEFLTQVMPFVKNHTLLVGAWVAVLVATIYTFTKSALSKVKLVSNSEATALINNQNAVLIDLRSIDEFKRGHIVNSLQFLPTDIKNHNIGKLEQHKDTPVILVDATGVVARASAEILAKQGFNHVYALNEGIAGWNAANLPLVK</sequence>